<evidence type="ECO:0000256" key="12">
    <source>
        <dbReference type="RuleBase" id="RU003784"/>
    </source>
</evidence>
<evidence type="ECO:0000256" key="4">
    <source>
        <dbReference type="ARBA" id="ARBA00022679"/>
    </source>
</evidence>
<dbReference type="KEGG" id="hte:Hydth_0172"/>
<dbReference type="Gene3D" id="3.40.50.300">
    <property type="entry name" value="P-loop containing nucleotide triphosphate hydrolases"/>
    <property type="match status" value="1"/>
</dbReference>
<dbReference type="OrthoDB" id="9776390at2"/>
<comment type="catalytic activity">
    <reaction evidence="9 10 11">
        <text>adenosine(37) in tRNA + dimethylallyl diphosphate = N(6)-dimethylallyladenosine(37) in tRNA + diphosphate</text>
        <dbReference type="Rhea" id="RHEA:26482"/>
        <dbReference type="Rhea" id="RHEA-COMP:10162"/>
        <dbReference type="Rhea" id="RHEA-COMP:10375"/>
        <dbReference type="ChEBI" id="CHEBI:33019"/>
        <dbReference type="ChEBI" id="CHEBI:57623"/>
        <dbReference type="ChEBI" id="CHEBI:74411"/>
        <dbReference type="ChEBI" id="CHEBI:74415"/>
        <dbReference type="EC" id="2.5.1.75"/>
    </reaction>
</comment>
<accession>D3DFN6</accession>
<keyword evidence="4 10" id="KW-0808">Transferase</keyword>
<comment type="caution">
    <text evidence="10">Lacks conserved residue(s) required for the propagation of feature annotation.</text>
</comment>
<comment type="function">
    <text evidence="2 10 12">Catalyzes the transfer of a dimethylallyl group onto the adenine at position 37 in tRNAs that read codons beginning with uridine, leading to the formation of N6-(dimethylallyl)adenosine (i(6)A).</text>
</comment>
<dbReference type="InterPro" id="IPR039657">
    <property type="entry name" value="Dimethylallyltransferase"/>
</dbReference>
<keyword evidence="15" id="KW-1185">Reference proteome</keyword>
<name>D3DFN6_HYDTT</name>
<reference evidence="14 15" key="1">
    <citation type="journal article" date="2010" name="J. Bacteriol.">
        <title>Complete genome sequence of the thermophilic, obligately chemolithoautotrophic hydrogen-oxidizing bacterium Hydrogenobacter thermophilus TK-6.</title>
        <authorList>
            <person name="Arai H."/>
            <person name="Kanbe H."/>
            <person name="Ishii M."/>
            <person name="Igarashi Y."/>
        </authorList>
    </citation>
    <scope>NUCLEOTIDE SEQUENCE [LARGE SCALE GENOMIC DNA]</scope>
    <source>
        <strain evidence="15">DSM 6534 / IAM 12695 / TK-6 [Tokyo]</strain>
    </source>
</reference>
<evidence type="ECO:0000313" key="14">
    <source>
        <dbReference type="EMBL" id="BAI68638.1"/>
    </source>
</evidence>
<evidence type="ECO:0000256" key="6">
    <source>
        <dbReference type="ARBA" id="ARBA00022741"/>
    </source>
</evidence>
<dbReference type="InterPro" id="IPR027417">
    <property type="entry name" value="P-loop_NTPase"/>
</dbReference>
<dbReference type="NCBIfam" id="TIGR00174">
    <property type="entry name" value="miaA"/>
    <property type="match status" value="1"/>
</dbReference>
<keyword evidence="6 10" id="KW-0547">Nucleotide-binding</keyword>
<dbReference type="GO" id="GO:0052381">
    <property type="term" value="F:tRNA dimethylallyltransferase activity"/>
    <property type="evidence" value="ECO:0007669"/>
    <property type="project" value="UniProtKB-UniRule"/>
</dbReference>
<comment type="subunit">
    <text evidence="10">Monomer.</text>
</comment>
<dbReference type="SUPFAM" id="SSF52540">
    <property type="entry name" value="P-loop containing nucleoside triphosphate hydrolases"/>
    <property type="match status" value="2"/>
</dbReference>
<dbReference type="AlphaFoldDB" id="D3DFN6"/>
<dbReference type="STRING" id="608538.HTH_0171"/>
<evidence type="ECO:0000256" key="11">
    <source>
        <dbReference type="RuleBase" id="RU003783"/>
    </source>
</evidence>
<dbReference type="eggNOG" id="COG0324">
    <property type="taxonomic scope" value="Bacteria"/>
</dbReference>
<keyword evidence="7 10" id="KW-0067">ATP-binding</keyword>
<evidence type="ECO:0000256" key="13">
    <source>
        <dbReference type="RuleBase" id="RU003785"/>
    </source>
</evidence>
<dbReference type="PANTHER" id="PTHR11088">
    <property type="entry name" value="TRNA DIMETHYLALLYLTRANSFERASE"/>
    <property type="match status" value="1"/>
</dbReference>
<evidence type="ECO:0000256" key="2">
    <source>
        <dbReference type="ARBA" id="ARBA00003213"/>
    </source>
</evidence>
<keyword evidence="8 10" id="KW-0460">Magnesium</keyword>
<evidence type="ECO:0000256" key="9">
    <source>
        <dbReference type="ARBA" id="ARBA00049563"/>
    </source>
</evidence>
<dbReference type="GO" id="GO:0005524">
    <property type="term" value="F:ATP binding"/>
    <property type="evidence" value="ECO:0007669"/>
    <property type="project" value="UniProtKB-UniRule"/>
</dbReference>
<dbReference type="HAMAP" id="MF_00185">
    <property type="entry name" value="IPP_trans"/>
    <property type="match status" value="1"/>
</dbReference>
<protein>
    <recommendedName>
        <fullName evidence="10">tRNA dimethylallyltransferase</fullName>
        <ecNumber evidence="10">2.5.1.75</ecNumber>
    </recommendedName>
    <alternativeName>
        <fullName evidence="10">Dimethylallyl diphosphate:tRNA dimethylallyltransferase</fullName>
        <shortName evidence="10">DMAPP:tRNA dimethylallyltransferase</shortName>
        <shortName evidence="10">DMATase</shortName>
    </alternativeName>
    <alternativeName>
        <fullName evidence="10">Isopentenyl-diphosphate:tRNA isopentenyltransferase</fullName>
        <shortName evidence="10">IPP transferase</shortName>
        <shortName evidence="10">IPPT</shortName>
        <shortName evidence="10">IPTase</shortName>
    </alternativeName>
</protein>
<dbReference type="GO" id="GO:0006400">
    <property type="term" value="P:tRNA modification"/>
    <property type="evidence" value="ECO:0007669"/>
    <property type="project" value="TreeGrafter"/>
</dbReference>
<evidence type="ECO:0000256" key="3">
    <source>
        <dbReference type="ARBA" id="ARBA00005842"/>
    </source>
</evidence>
<dbReference type="RefSeq" id="WP_012962821.1">
    <property type="nucleotide sequence ID" value="NC_013799.1"/>
</dbReference>
<keyword evidence="5 10" id="KW-0819">tRNA processing</keyword>
<dbReference type="EMBL" id="AP011112">
    <property type="protein sequence ID" value="BAI68638.1"/>
    <property type="molecule type" value="Genomic_DNA"/>
</dbReference>
<evidence type="ECO:0000313" key="15">
    <source>
        <dbReference type="Proteomes" id="UP000002574"/>
    </source>
</evidence>
<comment type="similarity">
    <text evidence="3 10 13">Belongs to the IPP transferase family.</text>
</comment>
<dbReference type="KEGG" id="hth:HTH_0171"/>
<gene>
    <name evidence="10 14" type="primary">miaA</name>
    <name evidence="14" type="ordered locus">HTH_0171</name>
</gene>
<organism evidence="14 15">
    <name type="scientific">Hydrogenobacter thermophilus (strain DSM 6534 / IAM 12695 / TK-6)</name>
    <dbReference type="NCBI Taxonomy" id="608538"/>
    <lineage>
        <taxon>Bacteria</taxon>
        <taxon>Pseudomonadati</taxon>
        <taxon>Aquificota</taxon>
        <taxon>Aquificia</taxon>
        <taxon>Aquificales</taxon>
        <taxon>Aquificaceae</taxon>
        <taxon>Hydrogenobacter</taxon>
    </lineage>
</organism>
<dbReference type="Proteomes" id="UP000002574">
    <property type="component" value="Chromosome"/>
</dbReference>
<sequence length="302" mass="34649">MILLIGGPTASGKSFIACQVAKVLNGEIISADSMSVYRHMDIGTAKPLDCMKVIKHHMIDIIDPGQTFDAKTFEELSCKAIEDIESRGKLPIVCGGTYLYIQALLYGIDESPPPDWSLRERLYRIAKEKGSHYLYEKLKAIDKRYALKISPNDSRRIVRALEVFIQTGKPFSSFHHWGKPKVEFKAFYIKRSWETLSRRIEERVHQMIKDGLVEEVKRLVDMGFESFLTSPQAIGYKELLPYLKGLISLEEAVESIIKNTKEYAKRQIRWFRRQGWEEVDAERLGIEGSADYIVRALTPLCK</sequence>
<dbReference type="PANTHER" id="PTHR11088:SF60">
    <property type="entry name" value="TRNA DIMETHYLALLYLTRANSFERASE"/>
    <property type="match status" value="1"/>
</dbReference>
<feature type="binding site" evidence="10">
    <location>
        <begin position="7"/>
        <end position="14"/>
    </location>
    <ligand>
        <name>ATP</name>
        <dbReference type="ChEBI" id="CHEBI:30616"/>
    </ligand>
</feature>
<evidence type="ECO:0000256" key="8">
    <source>
        <dbReference type="ARBA" id="ARBA00022842"/>
    </source>
</evidence>
<evidence type="ECO:0000256" key="7">
    <source>
        <dbReference type="ARBA" id="ARBA00022840"/>
    </source>
</evidence>
<dbReference type="FunFam" id="1.10.20.140:FF:000001">
    <property type="entry name" value="tRNA dimethylallyltransferase"/>
    <property type="match status" value="1"/>
</dbReference>
<feature type="site" description="Interaction with substrate tRNA" evidence="10">
    <location>
        <position position="119"/>
    </location>
</feature>
<dbReference type="InterPro" id="IPR018022">
    <property type="entry name" value="IPT"/>
</dbReference>
<evidence type="ECO:0000256" key="10">
    <source>
        <dbReference type="HAMAP-Rule" id="MF_00185"/>
    </source>
</evidence>
<evidence type="ECO:0000256" key="5">
    <source>
        <dbReference type="ARBA" id="ARBA00022694"/>
    </source>
</evidence>
<feature type="site" description="Interaction with substrate tRNA" evidence="10">
    <location>
        <position position="97"/>
    </location>
</feature>
<dbReference type="Gene3D" id="1.10.20.140">
    <property type="match status" value="1"/>
</dbReference>
<proteinExistence type="inferred from homology"/>
<dbReference type="EC" id="2.5.1.75" evidence="10"/>
<evidence type="ECO:0000256" key="1">
    <source>
        <dbReference type="ARBA" id="ARBA00001946"/>
    </source>
</evidence>
<dbReference type="Pfam" id="PF01715">
    <property type="entry name" value="IPPT"/>
    <property type="match status" value="1"/>
</dbReference>
<feature type="region of interest" description="Interaction with substrate tRNA" evidence="10">
    <location>
        <begin position="32"/>
        <end position="35"/>
    </location>
</feature>
<dbReference type="PATRIC" id="fig|608538.5.peg.172"/>
<feature type="binding site" evidence="10">
    <location>
        <begin position="9"/>
        <end position="14"/>
    </location>
    <ligand>
        <name>substrate</name>
    </ligand>
</feature>
<comment type="cofactor">
    <cofactor evidence="1 10">
        <name>Mg(2+)</name>
        <dbReference type="ChEBI" id="CHEBI:18420"/>
    </cofactor>
</comment>